<proteinExistence type="predicted"/>
<dbReference type="Proteomes" id="UP001525968">
    <property type="component" value="Unassembled WGS sequence"/>
</dbReference>
<accession>A0ABT2PRB2</accession>
<sequence>MHRLRSFINSRPFLAPVLSVLLGKALSFLHDATQLALLPVGEWARVNFMEQSNSPLLAENAVNFSFHAISFGAASLPVLLVMRALLDVRTLRYPVISFFTYLALTLWWFPLGLVIGFKPELLPVLHLIPVGVLASALVFFSGAYLLARTPTAD</sequence>
<name>A0ABT2PRB2_9BURK</name>
<organism evidence="2 3">
    <name type="scientific">Acidovorax bellezanensis</name>
    <dbReference type="NCBI Taxonomy" id="2976702"/>
    <lineage>
        <taxon>Bacteria</taxon>
        <taxon>Pseudomonadati</taxon>
        <taxon>Pseudomonadota</taxon>
        <taxon>Betaproteobacteria</taxon>
        <taxon>Burkholderiales</taxon>
        <taxon>Comamonadaceae</taxon>
        <taxon>Acidovorax</taxon>
    </lineage>
</organism>
<keyword evidence="1" id="KW-1133">Transmembrane helix</keyword>
<evidence type="ECO:0000313" key="3">
    <source>
        <dbReference type="Proteomes" id="UP001525968"/>
    </source>
</evidence>
<comment type="caution">
    <text evidence="2">The sequence shown here is derived from an EMBL/GenBank/DDBJ whole genome shotgun (WGS) entry which is preliminary data.</text>
</comment>
<keyword evidence="3" id="KW-1185">Reference proteome</keyword>
<evidence type="ECO:0000313" key="2">
    <source>
        <dbReference type="EMBL" id="MCT9812344.1"/>
    </source>
</evidence>
<gene>
    <name evidence="2" type="ORF">N0K08_17010</name>
</gene>
<feature type="transmembrane region" description="Helical" evidence="1">
    <location>
        <begin position="64"/>
        <end position="86"/>
    </location>
</feature>
<reference evidence="2 3" key="1">
    <citation type="submission" date="2022-09" db="EMBL/GenBank/DDBJ databases">
        <title>Draft genome of isolate Be4.</title>
        <authorList>
            <person name="Sanchez-Castro I."/>
            <person name="Martinez-Rodriguez P."/>
            <person name="Descostes M."/>
            <person name="Merroun M."/>
        </authorList>
    </citation>
    <scope>NUCLEOTIDE SEQUENCE [LARGE SCALE GENOMIC DNA]</scope>
    <source>
        <strain evidence="2 3">Be4</strain>
    </source>
</reference>
<evidence type="ECO:0000256" key="1">
    <source>
        <dbReference type="SAM" id="Phobius"/>
    </source>
</evidence>
<feature type="transmembrane region" description="Helical" evidence="1">
    <location>
        <begin position="123"/>
        <end position="147"/>
    </location>
</feature>
<protein>
    <submittedName>
        <fullName evidence="2">Uncharacterized protein</fullName>
    </submittedName>
</protein>
<keyword evidence="1" id="KW-0472">Membrane</keyword>
<dbReference type="RefSeq" id="WP_261501592.1">
    <property type="nucleotide sequence ID" value="NZ_JAODYH010000008.1"/>
</dbReference>
<feature type="transmembrane region" description="Helical" evidence="1">
    <location>
        <begin position="98"/>
        <end position="117"/>
    </location>
</feature>
<keyword evidence="1" id="KW-0812">Transmembrane</keyword>
<dbReference type="EMBL" id="JAODYH010000008">
    <property type="protein sequence ID" value="MCT9812344.1"/>
    <property type="molecule type" value="Genomic_DNA"/>
</dbReference>